<evidence type="ECO:0000313" key="2">
    <source>
        <dbReference type="EMBL" id="SHJ48675.1"/>
    </source>
</evidence>
<dbReference type="InterPro" id="IPR006190">
    <property type="entry name" value="SAF_AFP_Neu5Ac"/>
</dbReference>
<gene>
    <name evidence="2" type="ORF">SAMN05444350_13113</name>
</gene>
<dbReference type="Proteomes" id="UP000184192">
    <property type="component" value="Unassembled WGS sequence"/>
</dbReference>
<keyword evidence="3" id="KW-1185">Reference proteome</keyword>
<proteinExistence type="predicted"/>
<dbReference type="InterPro" id="IPR013785">
    <property type="entry name" value="Aldolase_TIM"/>
</dbReference>
<evidence type="ECO:0000313" key="3">
    <source>
        <dbReference type="Proteomes" id="UP000184192"/>
    </source>
</evidence>
<reference evidence="3" key="1">
    <citation type="submission" date="2016-11" db="EMBL/GenBank/DDBJ databases">
        <authorList>
            <person name="Varghese N."/>
            <person name="Submissions S."/>
        </authorList>
    </citation>
    <scope>NUCLEOTIDE SEQUENCE [LARGE SCALE GENOMIC DNA]</scope>
    <source>
        <strain evidence="3">DSM 26884</strain>
    </source>
</reference>
<dbReference type="InterPro" id="IPR057736">
    <property type="entry name" value="SAF_PseI/NeuA/NeuB"/>
</dbReference>
<dbReference type="CDD" id="cd11615">
    <property type="entry name" value="SAF_NeuB_like"/>
    <property type="match status" value="1"/>
</dbReference>
<name>A0A1M6JPP7_9BACE</name>
<dbReference type="SMART" id="SM00858">
    <property type="entry name" value="SAF"/>
    <property type="match status" value="1"/>
</dbReference>
<dbReference type="GeneID" id="92714000"/>
<dbReference type="SUPFAM" id="SSF51569">
    <property type="entry name" value="Aldolase"/>
    <property type="match status" value="1"/>
</dbReference>
<dbReference type="Pfam" id="PF08666">
    <property type="entry name" value="SAF"/>
    <property type="match status" value="1"/>
</dbReference>
<dbReference type="InterPro" id="IPR013132">
    <property type="entry name" value="PseI/NeuA/B-like_N"/>
</dbReference>
<dbReference type="PANTHER" id="PTHR42966">
    <property type="entry name" value="N-ACETYLNEURAMINATE SYNTHASE"/>
    <property type="match status" value="1"/>
</dbReference>
<dbReference type="AlphaFoldDB" id="A0A1M6JPP7"/>
<dbReference type="Gene3D" id="3.90.1210.10">
    <property type="entry name" value="Antifreeze-like/N-acetylneuraminic acid synthase C-terminal domain"/>
    <property type="match status" value="1"/>
</dbReference>
<dbReference type="InterPro" id="IPR020007">
    <property type="entry name" value="NeuB/NeuA"/>
</dbReference>
<dbReference type="PROSITE" id="PS50844">
    <property type="entry name" value="AFP_LIKE"/>
    <property type="match status" value="1"/>
</dbReference>
<dbReference type="PANTHER" id="PTHR42966:SF1">
    <property type="entry name" value="SIALIC ACID SYNTHASE"/>
    <property type="match status" value="1"/>
</dbReference>
<dbReference type="InterPro" id="IPR051690">
    <property type="entry name" value="PseI-like"/>
</dbReference>
<dbReference type="eggNOG" id="COG2089">
    <property type="taxonomic scope" value="Bacteria"/>
</dbReference>
<dbReference type="EMBL" id="FQZN01000031">
    <property type="protein sequence ID" value="SHJ48675.1"/>
    <property type="molecule type" value="Genomic_DNA"/>
</dbReference>
<protein>
    <submittedName>
        <fullName evidence="2">N-acetylneuraminate synthase</fullName>
    </submittedName>
</protein>
<dbReference type="Gene3D" id="3.20.20.70">
    <property type="entry name" value="Aldolase class I"/>
    <property type="match status" value="1"/>
</dbReference>
<dbReference type="NCBIfam" id="TIGR03569">
    <property type="entry name" value="NeuB_NnaB"/>
    <property type="match status" value="1"/>
</dbReference>
<dbReference type="InterPro" id="IPR013974">
    <property type="entry name" value="SAF"/>
</dbReference>
<dbReference type="SUPFAM" id="SSF51269">
    <property type="entry name" value="AFP III-like domain"/>
    <property type="match status" value="1"/>
</dbReference>
<dbReference type="GO" id="GO:0047444">
    <property type="term" value="F:N-acylneuraminate-9-phosphate synthase activity"/>
    <property type="evidence" value="ECO:0007669"/>
    <property type="project" value="TreeGrafter"/>
</dbReference>
<evidence type="ECO:0000259" key="1">
    <source>
        <dbReference type="PROSITE" id="PS50844"/>
    </source>
</evidence>
<dbReference type="Pfam" id="PF03102">
    <property type="entry name" value="NeuB"/>
    <property type="match status" value="1"/>
</dbReference>
<sequence>MEHVYIIAEIGCNHCGAPQMAKKMVEEAKFCGVDAVKFQTFKAVELISKFAPKAEYQKVTTGNNENQLEMTRRLELSYNDFIVLRNYAISLGLDVFSTPFDMDSIDFLQRSGQAVWKIPSGEVTNLPFLERIAKIKAADKKIILSTGMCTMEEVHKAVNIICKYEDPKNLVILHCNTEYPTPDEDVNLSAIDTLHKEFPHIKIGFSDHSVGYVAAIGACMKDIVMIEKHFTLDKNLPGPDHKASATPEELKELCHNVRRIEIIAGEGGKKVTESERRNINIARKSIVARKPIKKGEILTEDNLTCKRPGNGISPMEWYNVVGTVAVRDFGGDELIEIE</sequence>
<organism evidence="2 3">
    <name type="scientific">Bacteroides stercorirosoris</name>
    <dbReference type="NCBI Taxonomy" id="871324"/>
    <lineage>
        <taxon>Bacteria</taxon>
        <taxon>Pseudomonadati</taxon>
        <taxon>Bacteroidota</taxon>
        <taxon>Bacteroidia</taxon>
        <taxon>Bacteroidales</taxon>
        <taxon>Bacteroidaceae</taxon>
        <taxon>Bacteroides</taxon>
    </lineage>
</organism>
<dbReference type="RefSeq" id="WP_025835214.1">
    <property type="nucleotide sequence ID" value="NZ_FQZN01000031.1"/>
</dbReference>
<feature type="domain" description="AFP-like" evidence="1">
    <location>
        <begin position="285"/>
        <end position="338"/>
    </location>
</feature>
<dbReference type="GO" id="GO:0016051">
    <property type="term" value="P:carbohydrate biosynthetic process"/>
    <property type="evidence" value="ECO:0007669"/>
    <property type="project" value="InterPro"/>
</dbReference>
<accession>A0A1M6JPP7</accession>
<dbReference type="InterPro" id="IPR036732">
    <property type="entry name" value="AFP_Neu5c_C_sf"/>
</dbReference>